<dbReference type="AlphaFoldDB" id="A0A7W6H671"/>
<evidence type="ECO:0000259" key="4">
    <source>
        <dbReference type="SMART" id="SM00978"/>
    </source>
</evidence>
<name>A0A7W6H671_9HYPH</name>
<reference evidence="5 6" key="1">
    <citation type="submission" date="2020-08" db="EMBL/GenBank/DDBJ databases">
        <title>Genomic Encyclopedia of Type Strains, Phase IV (KMG-IV): sequencing the most valuable type-strain genomes for metagenomic binning, comparative biology and taxonomic classification.</title>
        <authorList>
            <person name="Goeker M."/>
        </authorList>
    </citation>
    <scope>NUCLEOTIDE SEQUENCE [LARGE SCALE GENOMIC DNA]</scope>
    <source>
        <strain evidence="5 6">DSM 102238</strain>
    </source>
</reference>
<dbReference type="InterPro" id="IPR032710">
    <property type="entry name" value="NTF2-like_dom_sf"/>
</dbReference>
<evidence type="ECO:0000256" key="2">
    <source>
        <dbReference type="SAM" id="Phobius"/>
    </source>
</evidence>
<evidence type="ECO:0000256" key="3">
    <source>
        <dbReference type="SAM" id="SignalP"/>
    </source>
</evidence>
<evidence type="ECO:0000313" key="5">
    <source>
        <dbReference type="EMBL" id="MBB3999317.1"/>
    </source>
</evidence>
<evidence type="ECO:0000313" key="6">
    <source>
        <dbReference type="Proteomes" id="UP000542776"/>
    </source>
</evidence>
<dbReference type="Pfam" id="PF04280">
    <property type="entry name" value="Tim44"/>
    <property type="match status" value="1"/>
</dbReference>
<dbReference type="SMART" id="SM00978">
    <property type="entry name" value="Tim44"/>
    <property type="match status" value="1"/>
</dbReference>
<sequence>MKITRNGRIAAVVAALTMAFSVVLVDHAEARRGGSFGSRGTRTFQSAPATNTAPAAAPVQRSMTSPAQTAGAATAATGARSGMFGSGFGGAMMRGLLIGGLFGVLMGAGFGGMAGMLGFIVQIALLGLLAYFIMRFLRRRSANPAMAGTSPAGAAGNGNAGRSMFEGLNPRANAAQATGYGSGPAASGRPGTDAIGVGKADLDEFERTLHALQAAFSREDYAALREITTPEVMSYLSEELAGNAARGLRNDVSDVSLLQGDVAESWREGTRDYATVAMRYAMIDTMRDRTTGALKEGDASQPVESTEVWTFVREPGADWKLSAIQEA</sequence>
<dbReference type="PANTHER" id="PTHR41542">
    <property type="entry name" value="BLL5807 PROTEIN"/>
    <property type="match status" value="1"/>
</dbReference>
<feature type="region of interest" description="Disordered" evidence="1">
    <location>
        <begin position="34"/>
        <end position="71"/>
    </location>
</feature>
<dbReference type="RefSeq" id="WP_183200867.1">
    <property type="nucleotide sequence ID" value="NZ_JACIEK010000009.1"/>
</dbReference>
<comment type="caution">
    <text evidence="5">The sequence shown here is derived from an EMBL/GenBank/DDBJ whole genome shotgun (WGS) entry which is preliminary data.</text>
</comment>
<dbReference type="InterPro" id="IPR007379">
    <property type="entry name" value="Tim44-like_dom"/>
</dbReference>
<feature type="domain" description="Tim44-like" evidence="4">
    <location>
        <begin position="182"/>
        <end position="326"/>
    </location>
</feature>
<dbReference type="PANTHER" id="PTHR41542:SF1">
    <property type="entry name" value="BLL5807 PROTEIN"/>
    <property type="match status" value="1"/>
</dbReference>
<gene>
    <name evidence="5" type="ORF">GGR04_003186</name>
</gene>
<keyword evidence="2" id="KW-0812">Transmembrane</keyword>
<accession>A0A7W6H671</accession>
<dbReference type="SUPFAM" id="SSF54427">
    <property type="entry name" value="NTF2-like"/>
    <property type="match status" value="1"/>
</dbReference>
<keyword evidence="2" id="KW-0472">Membrane</keyword>
<dbReference type="EMBL" id="JACIEK010000009">
    <property type="protein sequence ID" value="MBB3999317.1"/>
    <property type="molecule type" value="Genomic_DNA"/>
</dbReference>
<dbReference type="Proteomes" id="UP000542776">
    <property type="component" value="Unassembled WGS sequence"/>
</dbReference>
<feature type="transmembrane region" description="Helical" evidence="2">
    <location>
        <begin position="91"/>
        <end position="110"/>
    </location>
</feature>
<dbReference type="Gene3D" id="3.10.450.240">
    <property type="match status" value="1"/>
</dbReference>
<keyword evidence="3" id="KW-0732">Signal</keyword>
<keyword evidence="2" id="KW-1133">Transmembrane helix</keyword>
<feature type="transmembrane region" description="Helical" evidence="2">
    <location>
        <begin position="116"/>
        <end position="137"/>
    </location>
</feature>
<organism evidence="5 6">
    <name type="scientific">Aureimonas pseudogalii</name>
    <dbReference type="NCBI Taxonomy" id="1744844"/>
    <lineage>
        <taxon>Bacteria</taxon>
        <taxon>Pseudomonadati</taxon>
        <taxon>Pseudomonadota</taxon>
        <taxon>Alphaproteobacteria</taxon>
        <taxon>Hyphomicrobiales</taxon>
        <taxon>Aurantimonadaceae</taxon>
        <taxon>Aureimonas</taxon>
    </lineage>
</organism>
<protein>
    <submittedName>
        <fullName evidence="5">Putative lipid-binding transport protein (Tim44 family)</fullName>
    </submittedName>
</protein>
<keyword evidence="6" id="KW-1185">Reference proteome</keyword>
<feature type="compositionally biased region" description="Low complexity" evidence="1">
    <location>
        <begin position="38"/>
        <end position="58"/>
    </location>
</feature>
<proteinExistence type="predicted"/>
<evidence type="ECO:0000256" key="1">
    <source>
        <dbReference type="SAM" id="MobiDB-lite"/>
    </source>
</evidence>
<feature type="chain" id="PRO_5031121774" evidence="3">
    <location>
        <begin position="25"/>
        <end position="327"/>
    </location>
</feature>
<feature type="signal peptide" evidence="3">
    <location>
        <begin position="1"/>
        <end position="24"/>
    </location>
</feature>